<dbReference type="AlphaFoldDB" id="A0A1G2IM74"/>
<evidence type="ECO:0000259" key="2">
    <source>
        <dbReference type="Pfam" id="PF02481"/>
    </source>
</evidence>
<protein>
    <submittedName>
        <fullName evidence="3">DNA protecting protein DprA</fullName>
    </submittedName>
</protein>
<dbReference type="InterPro" id="IPR057666">
    <property type="entry name" value="DrpA_SLOG"/>
</dbReference>
<sequence>MGKDSGIIEVKDKKYPEALKQALKKLQPHLGQKRLFYKGNWPVLSKAEGTCPEPAEGTCPEPAEGDDIFKNCLAVVGSRHLTSYGRRVTEQFVTEIAAAGVTIVSGFMYGGDEAAHSAAVKCRGRTIAVMPCGIDIIHPANQKKLYQEILDNNGLIISEYEGDTQPQNFTYVQRDRIIAGLSKAVLVTEAALNSGSLITAGYGRKYGRKIFAIPGQITSEVSKGTIKLIKEGAEVATEANDILSYFKVLVNPTKAKGLPMSPSWRTSGVPQTSSILEQKIIDQLKRESMKADEMARCFSIPVAKIGTALSLMQLKGFINQDNGKYYVN</sequence>
<dbReference type="InterPro" id="IPR036388">
    <property type="entry name" value="WH-like_DNA-bd_sf"/>
</dbReference>
<reference evidence="3 4" key="1">
    <citation type="journal article" date="2016" name="Nat. Commun.">
        <title>Thousands of microbial genomes shed light on interconnected biogeochemical processes in an aquifer system.</title>
        <authorList>
            <person name="Anantharaman K."/>
            <person name="Brown C.T."/>
            <person name="Hug L.A."/>
            <person name="Sharon I."/>
            <person name="Castelle C.J."/>
            <person name="Probst A.J."/>
            <person name="Thomas B.C."/>
            <person name="Singh A."/>
            <person name="Wilkins M.J."/>
            <person name="Karaoz U."/>
            <person name="Brodie E.L."/>
            <person name="Williams K.H."/>
            <person name="Hubbard S.S."/>
            <person name="Banfield J.F."/>
        </authorList>
    </citation>
    <scope>NUCLEOTIDE SEQUENCE [LARGE SCALE GENOMIC DNA]</scope>
</reference>
<dbReference type="Gene3D" id="3.40.50.450">
    <property type="match status" value="1"/>
</dbReference>
<comment type="similarity">
    <text evidence="1">Belongs to the DprA/Smf family.</text>
</comment>
<evidence type="ECO:0000313" key="4">
    <source>
        <dbReference type="Proteomes" id="UP000178632"/>
    </source>
</evidence>
<dbReference type="EMBL" id="MHPE01000050">
    <property type="protein sequence ID" value="OGZ75348.1"/>
    <property type="molecule type" value="Genomic_DNA"/>
</dbReference>
<dbReference type="Pfam" id="PF02481">
    <property type="entry name" value="DNA_processg_A"/>
    <property type="match status" value="1"/>
</dbReference>
<dbReference type="Proteomes" id="UP000178632">
    <property type="component" value="Unassembled WGS sequence"/>
</dbReference>
<dbReference type="Gene3D" id="1.10.10.10">
    <property type="entry name" value="Winged helix-like DNA-binding domain superfamily/Winged helix DNA-binding domain"/>
    <property type="match status" value="1"/>
</dbReference>
<comment type="caution">
    <text evidence="3">The sequence shown here is derived from an EMBL/GenBank/DDBJ whole genome shotgun (WGS) entry which is preliminary data.</text>
</comment>
<dbReference type="NCBIfam" id="TIGR00732">
    <property type="entry name" value="dprA"/>
    <property type="match status" value="1"/>
</dbReference>
<dbReference type="PANTHER" id="PTHR43022">
    <property type="entry name" value="PROTEIN SMF"/>
    <property type="match status" value="1"/>
</dbReference>
<dbReference type="InterPro" id="IPR003488">
    <property type="entry name" value="DprA"/>
</dbReference>
<dbReference type="SUPFAM" id="SSF102405">
    <property type="entry name" value="MCP/YpsA-like"/>
    <property type="match status" value="1"/>
</dbReference>
<feature type="domain" description="Smf/DprA SLOG" evidence="2">
    <location>
        <begin position="70"/>
        <end position="246"/>
    </location>
</feature>
<accession>A0A1G2IM74</accession>
<dbReference type="PANTHER" id="PTHR43022:SF1">
    <property type="entry name" value="PROTEIN SMF"/>
    <property type="match status" value="1"/>
</dbReference>
<dbReference type="GO" id="GO:0009294">
    <property type="term" value="P:DNA-mediated transformation"/>
    <property type="evidence" value="ECO:0007669"/>
    <property type="project" value="InterPro"/>
</dbReference>
<proteinExistence type="inferred from homology"/>
<evidence type="ECO:0000313" key="3">
    <source>
        <dbReference type="EMBL" id="OGZ75348.1"/>
    </source>
</evidence>
<name>A0A1G2IM74_9BACT</name>
<gene>
    <name evidence="3" type="ORF">A3G45_02820</name>
</gene>
<evidence type="ECO:0000256" key="1">
    <source>
        <dbReference type="ARBA" id="ARBA00006525"/>
    </source>
</evidence>
<organism evidence="3 4">
    <name type="scientific">Candidatus Staskawiczbacteria bacterium RIFCSPLOWO2_12_FULL_37_15</name>
    <dbReference type="NCBI Taxonomy" id="1802218"/>
    <lineage>
        <taxon>Bacteria</taxon>
        <taxon>Candidatus Staskawicziibacteriota</taxon>
    </lineage>
</organism>